<evidence type="ECO:0000259" key="1">
    <source>
        <dbReference type="Pfam" id="PF00117"/>
    </source>
</evidence>
<evidence type="ECO:0000313" key="2">
    <source>
        <dbReference type="EMBL" id="MFC4497337.1"/>
    </source>
</evidence>
<dbReference type="CDD" id="cd01741">
    <property type="entry name" value="GATase1_1"/>
    <property type="match status" value="1"/>
</dbReference>
<dbReference type="RefSeq" id="WP_386451970.1">
    <property type="nucleotide sequence ID" value="NZ_JBHSFH010000015.1"/>
</dbReference>
<organism evidence="2 3">
    <name type="scientific">Streptomyces ovatisporus</name>
    <dbReference type="NCBI Taxonomy" id="1128682"/>
    <lineage>
        <taxon>Bacteria</taxon>
        <taxon>Bacillati</taxon>
        <taxon>Actinomycetota</taxon>
        <taxon>Actinomycetes</taxon>
        <taxon>Kitasatosporales</taxon>
        <taxon>Streptomycetaceae</taxon>
        <taxon>Streptomyces</taxon>
    </lineage>
</organism>
<dbReference type="Pfam" id="PF00117">
    <property type="entry name" value="GATase"/>
    <property type="match status" value="1"/>
</dbReference>
<keyword evidence="2" id="KW-0315">Glutamine amidotransferase</keyword>
<evidence type="ECO:0000313" key="3">
    <source>
        <dbReference type="Proteomes" id="UP001595997"/>
    </source>
</evidence>
<reference evidence="3" key="1">
    <citation type="journal article" date="2019" name="Int. J. Syst. Evol. Microbiol.">
        <title>The Global Catalogue of Microorganisms (GCM) 10K type strain sequencing project: providing services to taxonomists for standard genome sequencing and annotation.</title>
        <authorList>
            <consortium name="The Broad Institute Genomics Platform"/>
            <consortium name="The Broad Institute Genome Sequencing Center for Infectious Disease"/>
            <person name="Wu L."/>
            <person name="Ma J."/>
        </authorList>
    </citation>
    <scope>NUCLEOTIDE SEQUENCE [LARGE SCALE GENOMIC DNA]</scope>
    <source>
        <strain evidence="3">CGMCC 4.7357</strain>
    </source>
</reference>
<comment type="caution">
    <text evidence="2">The sequence shown here is derived from an EMBL/GenBank/DDBJ whole genome shotgun (WGS) entry which is preliminary data.</text>
</comment>
<dbReference type="InterPro" id="IPR029062">
    <property type="entry name" value="Class_I_gatase-like"/>
</dbReference>
<dbReference type="InterPro" id="IPR044992">
    <property type="entry name" value="ChyE-like"/>
</dbReference>
<dbReference type="Gene3D" id="3.40.50.880">
    <property type="match status" value="1"/>
</dbReference>
<feature type="domain" description="Glutamine amidotransferase" evidence="1">
    <location>
        <begin position="24"/>
        <end position="185"/>
    </location>
</feature>
<name>A0ABV9ADF5_9ACTN</name>
<protein>
    <submittedName>
        <fullName evidence="2">Type 1 glutamine amidotransferase</fullName>
    </submittedName>
</protein>
<proteinExistence type="predicted"/>
<keyword evidence="3" id="KW-1185">Reference proteome</keyword>
<dbReference type="PANTHER" id="PTHR42695">
    <property type="entry name" value="GLUTAMINE AMIDOTRANSFERASE YLR126C-RELATED"/>
    <property type="match status" value="1"/>
</dbReference>
<dbReference type="Proteomes" id="UP001595997">
    <property type="component" value="Unassembled WGS sequence"/>
</dbReference>
<dbReference type="InterPro" id="IPR017926">
    <property type="entry name" value="GATASE"/>
</dbReference>
<dbReference type="SUPFAM" id="SSF52317">
    <property type="entry name" value="Class I glutamine amidotransferase-like"/>
    <property type="match status" value="1"/>
</dbReference>
<sequence>MVRVLVIQNTPGGGPGRLGDWLREEGLELDVVHAYGGSPLPENLAGHQAVVFLGGGYMPDADERAPWLAPGRALVTEALETGVPVLGICLGAQLLAYVAGGTVRAEHGGPEAGSTPLTLRAEAAGDLLFHRLPTELNAIEHRVDAITELPPGAAWLAQSERCPVQAFRVGEHAWGVQFHPEATPGHVSRWDRDALRRQGFDQDELVHTAERDEPASTAAWHELVRRFATFVRTTAEAPRADLRGDGRADTAPA</sequence>
<dbReference type="PANTHER" id="PTHR42695:SF5">
    <property type="entry name" value="GLUTAMINE AMIDOTRANSFERASE YLR126C-RELATED"/>
    <property type="match status" value="1"/>
</dbReference>
<accession>A0ABV9ADF5</accession>
<gene>
    <name evidence="2" type="ORF">ACFPA8_24710</name>
</gene>
<dbReference type="PROSITE" id="PS51273">
    <property type="entry name" value="GATASE_TYPE_1"/>
    <property type="match status" value="1"/>
</dbReference>
<dbReference type="EMBL" id="JBHSFH010000015">
    <property type="protein sequence ID" value="MFC4497337.1"/>
    <property type="molecule type" value="Genomic_DNA"/>
</dbReference>